<dbReference type="PROSITE" id="PS51831">
    <property type="entry name" value="HD"/>
    <property type="match status" value="1"/>
</dbReference>
<proteinExistence type="predicted"/>
<organism evidence="3 4">
    <name type="scientific">Candidatus Schekmanbacteria bacterium RBG_13_48_7</name>
    <dbReference type="NCBI Taxonomy" id="1817878"/>
    <lineage>
        <taxon>Bacteria</taxon>
        <taxon>Candidatus Schekmaniibacteriota</taxon>
    </lineage>
</organism>
<dbReference type="Proteomes" id="UP000179266">
    <property type="component" value="Unassembled WGS sequence"/>
</dbReference>
<dbReference type="InterPro" id="IPR006674">
    <property type="entry name" value="HD_domain"/>
</dbReference>
<evidence type="ECO:0000313" key="3">
    <source>
        <dbReference type="EMBL" id="OGL41562.1"/>
    </source>
</evidence>
<dbReference type="PROSITE" id="PS51833">
    <property type="entry name" value="HDOD"/>
    <property type="match status" value="1"/>
</dbReference>
<accession>A0A1F7RJ64</accession>
<feature type="domain" description="HD" evidence="1">
    <location>
        <begin position="122"/>
        <end position="236"/>
    </location>
</feature>
<feature type="domain" description="HDOD" evidence="2">
    <location>
        <begin position="28"/>
        <end position="214"/>
    </location>
</feature>
<dbReference type="AlphaFoldDB" id="A0A1F7RJ64"/>
<gene>
    <name evidence="3" type="ORF">A2161_12215</name>
</gene>
<reference evidence="3 4" key="1">
    <citation type="journal article" date="2016" name="Nat. Commun.">
        <title>Thousands of microbial genomes shed light on interconnected biogeochemical processes in an aquifer system.</title>
        <authorList>
            <person name="Anantharaman K."/>
            <person name="Brown C.T."/>
            <person name="Hug L.A."/>
            <person name="Sharon I."/>
            <person name="Castelle C.J."/>
            <person name="Probst A.J."/>
            <person name="Thomas B.C."/>
            <person name="Singh A."/>
            <person name="Wilkins M.J."/>
            <person name="Karaoz U."/>
            <person name="Brodie E.L."/>
            <person name="Williams K.H."/>
            <person name="Hubbard S.S."/>
            <person name="Banfield J.F."/>
        </authorList>
    </citation>
    <scope>NUCLEOTIDE SEQUENCE [LARGE SCALE GENOMIC DNA]</scope>
</reference>
<dbReference type="PANTHER" id="PTHR33525">
    <property type="match status" value="1"/>
</dbReference>
<dbReference type="Gene3D" id="1.10.3210.10">
    <property type="entry name" value="Hypothetical protein af1432"/>
    <property type="match status" value="1"/>
</dbReference>
<dbReference type="PANTHER" id="PTHR33525:SF3">
    <property type="entry name" value="RIBONUCLEASE Y"/>
    <property type="match status" value="1"/>
</dbReference>
<dbReference type="EMBL" id="MGDD01000345">
    <property type="protein sequence ID" value="OGL41562.1"/>
    <property type="molecule type" value="Genomic_DNA"/>
</dbReference>
<protein>
    <submittedName>
        <fullName evidence="3">Uncharacterized protein</fullName>
    </submittedName>
</protein>
<name>A0A1F7RJ64_9BACT</name>
<dbReference type="InterPro" id="IPR013976">
    <property type="entry name" value="HDOD"/>
</dbReference>
<comment type="caution">
    <text evidence="3">The sequence shown here is derived from an EMBL/GenBank/DDBJ whole genome shotgun (WGS) entry which is preliminary data.</text>
</comment>
<dbReference type="SUPFAM" id="SSF109604">
    <property type="entry name" value="HD-domain/PDEase-like"/>
    <property type="match status" value="1"/>
</dbReference>
<evidence type="ECO:0000259" key="2">
    <source>
        <dbReference type="PROSITE" id="PS51833"/>
    </source>
</evidence>
<sequence>MHPDSILQKQKRLWSEIENRLKHGKIEFPLMPFVALRLMEIAQDPDSSAQDLQKVIIADQVIASRVLRIANSPLFPCREPVVSLQHAIIRLGYRNIFNMVLASSLYTNIVGANSYSNKSHQLWEHSLGCAMMCRVIAATVNEDAEEAFTIGLLHDFGKLLLYQETIIQSYNFGETPEEFEDFVKAYHSVLGGILTQSWNLPSRVSEAIRFHHDPEKAVEAKRMTAIVCFGNLLCHYHGIGVEPENIEIHGSASAKILGMQSFKVDALLEVALEAFKITSEIFPMNKVQN</sequence>
<dbReference type="Pfam" id="PF08668">
    <property type="entry name" value="HDOD"/>
    <property type="match status" value="1"/>
</dbReference>
<dbReference type="InterPro" id="IPR052340">
    <property type="entry name" value="RNase_Y/CdgJ"/>
</dbReference>
<evidence type="ECO:0000259" key="1">
    <source>
        <dbReference type="PROSITE" id="PS51831"/>
    </source>
</evidence>
<evidence type="ECO:0000313" key="4">
    <source>
        <dbReference type="Proteomes" id="UP000179266"/>
    </source>
</evidence>